<dbReference type="PANTHER" id="PTHR35149">
    <property type="entry name" value="SLL5132 PROTEIN"/>
    <property type="match status" value="1"/>
</dbReference>
<protein>
    <submittedName>
        <fullName evidence="3">DUF262 domain-containing protein</fullName>
    </submittedName>
</protein>
<dbReference type="Pfam" id="PF07510">
    <property type="entry name" value="GmrSD_C"/>
    <property type="match status" value="1"/>
</dbReference>
<organism evidence="3">
    <name type="scientific">Lyngbya confervoides BDU141951</name>
    <dbReference type="NCBI Taxonomy" id="1574623"/>
    <lineage>
        <taxon>Bacteria</taxon>
        <taxon>Bacillati</taxon>
        <taxon>Cyanobacteriota</taxon>
        <taxon>Cyanophyceae</taxon>
        <taxon>Oscillatoriophycideae</taxon>
        <taxon>Oscillatoriales</taxon>
        <taxon>Microcoleaceae</taxon>
        <taxon>Lyngbya</taxon>
    </lineage>
</organism>
<accession>A0A0C1YGM0</accession>
<evidence type="ECO:0000259" key="1">
    <source>
        <dbReference type="Pfam" id="PF03235"/>
    </source>
</evidence>
<dbReference type="InterPro" id="IPR004919">
    <property type="entry name" value="GmrSD_N"/>
</dbReference>
<dbReference type="AlphaFoldDB" id="A0A0C1YGM0"/>
<reference evidence="3" key="2">
    <citation type="journal article" date="2015" name="Genome Announc.">
        <title>Draft Genome Sequence of Filamentous Marine Cyanobacterium Lyngbya confervoides Strain BDU141951.</title>
        <authorList>
            <person name="Chandrababunaidu M.M."/>
            <person name="Sen D."/>
            <person name="Tripathy S."/>
        </authorList>
    </citation>
    <scope>NUCLEOTIDE SEQUENCE</scope>
    <source>
        <strain evidence="3">BDU141951</strain>
    </source>
</reference>
<reference evidence="3" key="1">
    <citation type="submission" date="2014-11" db="EMBL/GenBank/DDBJ databases">
        <authorList>
            <person name="Malar M.C."/>
            <person name="Sen D."/>
            <person name="Tripathy S."/>
        </authorList>
    </citation>
    <scope>NUCLEOTIDE SEQUENCE</scope>
    <source>
        <strain evidence="3">BDU141951</strain>
    </source>
</reference>
<feature type="domain" description="GmrSD restriction endonucleases N-terminal" evidence="1">
    <location>
        <begin position="15"/>
        <end position="244"/>
    </location>
</feature>
<evidence type="ECO:0000313" key="3">
    <source>
        <dbReference type="EMBL" id="NEV67940.1"/>
    </source>
</evidence>
<dbReference type="Pfam" id="PF03235">
    <property type="entry name" value="GmrSD_N"/>
    <property type="match status" value="1"/>
</dbReference>
<gene>
    <name evidence="3" type="ORF">QQ91_012535</name>
</gene>
<reference evidence="3" key="3">
    <citation type="submission" date="2020-02" db="EMBL/GenBank/DDBJ databases">
        <authorList>
            <person name="Sarangi A.N."/>
            <person name="Ghosh S."/>
            <person name="Mukherjee M."/>
            <person name="Tripathy S."/>
        </authorList>
    </citation>
    <scope>NUCLEOTIDE SEQUENCE</scope>
    <source>
        <strain evidence="3">BDU141951</strain>
    </source>
</reference>
<dbReference type="PANTHER" id="PTHR35149:SF2">
    <property type="entry name" value="DUF262 DOMAIN-CONTAINING PROTEIN"/>
    <property type="match status" value="1"/>
</dbReference>
<sequence length="568" mass="66687">MARSNLLDTRTTSFGDLIGNGKIYRVPPFQRDYSWKEENWEDLWQDILIIRNKPDSSHYMGALVLQSSDVSDKEFTVIDGQQRLATLSVIAIAVIEKIQNLVEREKCKEANQERQEILKRTYLSDRDPRSLRYSSKLILNENNNDFYQSNLINLRRPRNIRSLSKSNQLLWQAFQYFSSHIGELQNLVQDGEKLAEFLTNIIAQELLFIQINVQDELNAYTVFETLNARGIELSSTDLLKNYLFSQFEGPDDLQEAQRQWRRIINTVQMEKFPEFLRYYLSLQRTRVRRERLFKIVRDSVKDGQQAFDLLDQLENYSSLFVALGNSDDDFWRDSPDSQHYIRELELFRVKQAYPTLFAAYEKFSPQDFVRLLKLVCVLSFRYTIVSSLNPNELETLYNRVAIGIMNGEIVVPRQVFENLRSVYVSDEKFSQDFSFLSISTKGQKRKLVRYILWKLEIDASERNDISEDGFSIEHILPESPTEDWRRAFSEDQIEAVTYRIGNLTPLEPSLNRQVGNEFYAAKSDAYQQSVYNLTRNIAAEEWTINAIASRQRQLAQRAVHVWRSDFQT</sequence>
<evidence type="ECO:0000259" key="2">
    <source>
        <dbReference type="Pfam" id="PF07510"/>
    </source>
</evidence>
<dbReference type="EMBL" id="JTHE02000003">
    <property type="protein sequence ID" value="NEV67940.1"/>
    <property type="molecule type" value="Genomic_DNA"/>
</dbReference>
<comment type="caution">
    <text evidence="3">The sequence shown here is derived from an EMBL/GenBank/DDBJ whole genome shotgun (WGS) entry which is preliminary data.</text>
</comment>
<feature type="domain" description="GmrSD restriction endonucleases C-terminal" evidence="2">
    <location>
        <begin position="424"/>
        <end position="556"/>
    </location>
</feature>
<name>A0A0C1YGM0_9CYAN</name>
<dbReference type="InterPro" id="IPR011089">
    <property type="entry name" value="GmrSD_C"/>
</dbReference>
<proteinExistence type="predicted"/>